<feature type="compositionally biased region" description="Polar residues" evidence="1">
    <location>
        <begin position="818"/>
        <end position="828"/>
    </location>
</feature>
<feature type="region of interest" description="Disordered" evidence="1">
    <location>
        <begin position="818"/>
        <end position="857"/>
    </location>
</feature>
<dbReference type="InterPro" id="IPR013784">
    <property type="entry name" value="Carb-bd-like_fold"/>
</dbReference>
<keyword evidence="5" id="KW-1185">Reference proteome</keyword>
<dbReference type="Gene3D" id="2.60.40.1120">
    <property type="entry name" value="Carboxypeptidase-like, regulatory domain"/>
    <property type="match status" value="1"/>
</dbReference>
<dbReference type="Pfam" id="PF13620">
    <property type="entry name" value="CarboxypepD_reg"/>
    <property type="match status" value="1"/>
</dbReference>
<comment type="caution">
    <text evidence="4">The sequence shown here is derived from an EMBL/GenBank/DDBJ whole genome shotgun (WGS) entry which is preliminary data.</text>
</comment>
<feature type="region of interest" description="Disordered" evidence="1">
    <location>
        <begin position="882"/>
        <end position="914"/>
    </location>
</feature>
<feature type="compositionally biased region" description="Acidic residues" evidence="1">
    <location>
        <begin position="882"/>
        <end position="909"/>
    </location>
</feature>
<dbReference type="Gene3D" id="2.60.40.10">
    <property type="entry name" value="Immunoglobulins"/>
    <property type="match status" value="5"/>
</dbReference>
<dbReference type="InterPro" id="IPR022409">
    <property type="entry name" value="PKD/Chitinase_dom"/>
</dbReference>
<dbReference type="SUPFAM" id="SSF49452">
    <property type="entry name" value="Starch-binding domain-like"/>
    <property type="match status" value="1"/>
</dbReference>
<dbReference type="NCBIfam" id="NF047446">
    <property type="entry name" value="barrel_OmpL47"/>
    <property type="match status" value="1"/>
</dbReference>
<dbReference type="Pfam" id="PF18911">
    <property type="entry name" value="PKD_4"/>
    <property type="match status" value="3"/>
</dbReference>
<feature type="domain" description="PKD" evidence="2">
    <location>
        <begin position="747"/>
        <end position="829"/>
    </location>
</feature>
<feature type="region of interest" description="Disordered" evidence="1">
    <location>
        <begin position="444"/>
        <end position="487"/>
    </location>
</feature>
<dbReference type="SUPFAM" id="SSF49299">
    <property type="entry name" value="PKD domain"/>
    <property type="match status" value="3"/>
</dbReference>
<dbReference type="InterPro" id="IPR003961">
    <property type="entry name" value="FN3_dom"/>
</dbReference>
<dbReference type="InterPro" id="IPR029865">
    <property type="entry name" value="KIAA0319-like"/>
</dbReference>
<proteinExistence type="predicted"/>
<evidence type="ECO:0000259" key="3">
    <source>
        <dbReference type="PROSITE" id="PS50853"/>
    </source>
</evidence>
<sequence length="1030" mass="109912">MDGNSVEGSAASIWWDIIDSNQDNYREGISGKESMDYSFNDVFQTMKDNNIESMNEFFNEWDHGDKHELRKIYYNYGIDRNTPPSVSSPEPPSANEENYAYPSGWIYSPSCCGIEVSTTANDPDDGVVKNVTFEYSTDGGNSWTEIGTDEDGSDGWEVRWATGVTQEGVHVRARAYDEIERGTWEVDTSWNIDNDRPLPTENLKASVPTSGYTDQTDVTFSWDRPSDEGSGVQGYYYELDDDTPDNEITNPSQTSKSYSGLSDGEHTFYVTAYDGVQLEGAMRDRTIKIDTTPPTTTHDVDQQDGSAEVSLDATDDGSGVETTYYRIDGGSWQTYNGPFTLTTTGERTVEYYSEDSVGNEEQIQETTVTVSHDSQPPTADAGGSYYVDEGGSVNLDSSGSNDPDGNIRDKSWQVVTGSGYVFDGTYVAPDNVDSDADATVELTVTDNDDLSNSGTATVTVRDTEDNSGGGGGGGDNTPPDASFTYLPGSPEVDETITFDASGSSDPDGNIQSYEWNFGDGKTSTGKSPSHAYDGTGEYTVTLTVTDDNGGTDTATRMVPVGSQTETGMIVGEVTDTDGYPVTGAEVSLYTGSNDDPVDTDITSPDGNYSFSSLEPDTYTVEASYEGSVSIDIVSVGSGETESAKIALDLDDTGNKTPVADFSYSPSLPSVGDYIIFDASDSSDPDGVIQSYDWEFGDGTTATGVTPTHLYSTAGEYTVTLTVTDNDGLTHKITRTVSVDSSTSNSPPSAGFTYMPKGASASDSITFDASASSDPDGVIQSYDWEFGDGTTATGVTPTHLYSTAGKYTVTLTVTDNDGATDTMTRTTPIESDDDEGGRDGEGTVDDIQTSVSDTDGDGMSDRIKVVVKVSDVSTGHTRVDLTESEFDVDVSPTDMEDGDQEDFVSSEDPDKDGTPESVEFVGVAPGGGTVDGTYTVVAELSGHTAEETGVVEVDLVGGMSESETYVVDKDGAAGEGVSSDNPFGNTNNEPVGDIQAVRSLVSWSENGEMDGRSYGEIQLVRYLVEWNNARS</sequence>
<feature type="compositionally biased region" description="Polar residues" evidence="1">
    <location>
        <begin position="444"/>
        <end position="460"/>
    </location>
</feature>
<dbReference type="RefSeq" id="WP_266085251.1">
    <property type="nucleotide sequence ID" value="NZ_RKLV01000001.1"/>
</dbReference>
<feature type="domain" description="PKD" evidence="2">
    <location>
        <begin position="479"/>
        <end position="560"/>
    </location>
</feature>
<dbReference type="PROSITE" id="PS50853">
    <property type="entry name" value="FN3"/>
    <property type="match status" value="1"/>
</dbReference>
<feature type="region of interest" description="Disordered" evidence="1">
    <location>
        <begin position="372"/>
        <end position="408"/>
    </location>
</feature>
<name>A0A9Q4GHH0_9EURY</name>
<dbReference type="InterPro" id="IPR035986">
    <property type="entry name" value="PKD_dom_sf"/>
</dbReference>
<organism evidence="4 5">
    <name type="scientific">Halorutilus salinus</name>
    <dbReference type="NCBI Taxonomy" id="2487751"/>
    <lineage>
        <taxon>Archaea</taxon>
        <taxon>Methanobacteriati</taxon>
        <taxon>Methanobacteriota</taxon>
        <taxon>Stenosarchaea group</taxon>
        <taxon>Halobacteria</taxon>
        <taxon>Halorutilales</taxon>
        <taxon>Halorutilaceae</taxon>
        <taxon>Halorutilus</taxon>
    </lineage>
</organism>
<protein>
    <submittedName>
        <fullName evidence="4">PKD domain-containing protein</fullName>
    </submittedName>
</protein>
<dbReference type="AlphaFoldDB" id="A0A9Q4GHH0"/>
<dbReference type="CDD" id="cd00146">
    <property type="entry name" value="PKD"/>
    <property type="match status" value="3"/>
</dbReference>
<dbReference type="SUPFAM" id="SSF49265">
    <property type="entry name" value="Fibronectin type III"/>
    <property type="match status" value="1"/>
</dbReference>
<dbReference type="PROSITE" id="PS50093">
    <property type="entry name" value="PKD"/>
    <property type="match status" value="3"/>
</dbReference>
<dbReference type="GO" id="GO:0030246">
    <property type="term" value="F:carbohydrate binding"/>
    <property type="evidence" value="ECO:0007669"/>
    <property type="project" value="InterPro"/>
</dbReference>
<dbReference type="EMBL" id="RKLV01000001">
    <property type="protein sequence ID" value="MCX2817778.1"/>
    <property type="molecule type" value="Genomic_DNA"/>
</dbReference>
<dbReference type="GO" id="GO:0016020">
    <property type="term" value="C:membrane"/>
    <property type="evidence" value="ECO:0007669"/>
    <property type="project" value="TreeGrafter"/>
</dbReference>
<dbReference type="InterPro" id="IPR013783">
    <property type="entry name" value="Ig-like_fold"/>
</dbReference>
<evidence type="ECO:0000259" key="2">
    <source>
        <dbReference type="PROSITE" id="PS50093"/>
    </source>
</evidence>
<dbReference type="Proteomes" id="UP001149411">
    <property type="component" value="Unassembled WGS sequence"/>
</dbReference>
<accession>A0A9Q4GHH0</accession>
<dbReference type="InterPro" id="IPR000601">
    <property type="entry name" value="PKD_dom"/>
</dbReference>
<dbReference type="Gene3D" id="3.30.1920.20">
    <property type="match status" value="1"/>
</dbReference>
<dbReference type="PANTHER" id="PTHR46182">
    <property type="entry name" value="FI19480P1"/>
    <property type="match status" value="1"/>
</dbReference>
<evidence type="ECO:0000313" key="4">
    <source>
        <dbReference type="EMBL" id="MCX2817778.1"/>
    </source>
</evidence>
<evidence type="ECO:0000256" key="1">
    <source>
        <dbReference type="SAM" id="MobiDB-lite"/>
    </source>
</evidence>
<feature type="domain" description="Fibronectin type-III" evidence="3">
    <location>
        <begin position="199"/>
        <end position="295"/>
    </location>
</feature>
<dbReference type="SMART" id="SM00089">
    <property type="entry name" value="PKD"/>
    <property type="match status" value="4"/>
</dbReference>
<dbReference type="GO" id="GO:0031410">
    <property type="term" value="C:cytoplasmic vesicle"/>
    <property type="evidence" value="ECO:0007669"/>
    <property type="project" value="TreeGrafter"/>
</dbReference>
<feature type="domain" description="PKD" evidence="2">
    <location>
        <begin position="657"/>
        <end position="745"/>
    </location>
</feature>
<dbReference type="InterPro" id="IPR058094">
    <property type="entry name" value="Ig-like_OmpL47-like"/>
</dbReference>
<dbReference type="PANTHER" id="PTHR46182:SF2">
    <property type="entry name" value="FI19480P1"/>
    <property type="match status" value="1"/>
</dbReference>
<gene>
    <name evidence="4" type="ORF">EGH25_00160</name>
</gene>
<dbReference type="InterPro" id="IPR036116">
    <property type="entry name" value="FN3_sf"/>
</dbReference>
<evidence type="ECO:0000313" key="5">
    <source>
        <dbReference type="Proteomes" id="UP001149411"/>
    </source>
</evidence>
<reference evidence="4" key="1">
    <citation type="submission" date="2022-09" db="EMBL/GenBank/DDBJ databases">
        <title>Haloadaptaus new haloarchaeum isolated from saline soil.</title>
        <authorList>
            <person name="Duran-Viseras A."/>
            <person name="Sanchez-Porro C."/>
            <person name="Ventosa A."/>
        </authorList>
    </citation>
    <scope>NUCLEOTIDE SEQUENCE</scope>
    <source>
        <strain evidence="4">F3-133</strain>
    </source>
</reference>
<feature type="compositionally biased region" description="Polar residues" evidence="1">
    <location>
        <begin position="394"/>
        <end position="403"/>
    </location>
</feature>
<feature type="region of interest" description="Disordered" evidence="1">
    <location>
        <begin position="290"/>
        <end position="316"/>
    </location>
</feature>
<dbReference type="CDD" id="cd00063">
    <property type="entry name" value="FN3"/>
    <property type="match status" value="1"/>
</dbReference>